<gene>
    <name evidence="2" type="ORF">GGQ93_001432</name>
</gene>
<dbReference type="GO" id="GO:0004629">
    <property type="term" value="F:phospholipase C activity"/>
    <property type="evidence" value="ECO:0007669"/>
    <property type="project" value="InterPro"/>
</dbReference>
<protein>
    <recommendedName>
        <fullName evidence="1">Bacterial phospholipase C C-terminal domain-containing protein</fullName>
    </recommendedName>
</protein>
<evidence type="ECO:0000313" key="3">
    <source>
        <dbReference type="Proteomes" id="UP000527324"/>
    </source>
</evidence>
<evidence type="ECO:0000313" key="2">
    <source>
        <dbReference type="EMBL" id="MBB5739730.1"/>
    </source>
</evidence>
<dbReference type="InterPro" id="IPR008475">
    <property type="entry name" value="PLipase_C_C"/>
</dbReference>
<dbReference type="EMBL" id="JACHOQ010000002">
    <property type="protein sequence ID" value="MBB5739730.1"/>
    <property type="molecule type" value="Genomic_DNA"/>
</dbReference>
<accession>A0A7W9C699</accession>
<keyword evidence="3" id="KW-1185">Reference proteome</keyword>
<name>A0A7W9C699_9CAUL</name>
<evidence type="ECO:0000259" key="1">
    <source>
        <dbReference type="Pfam" id="PF05506"/>
    </source>
</evidence>
<dbReference type="Pfam" id="PF05506">
    <property type="entry name" value="PLipase_C_C"/>
    <property type="match status" value="1"/>
</dbReference>
<sequence length="85" mass="9501">MRTPRRGRGLILEIVLGEDAWFCVSDEAGLYPTRRHRVSAGAPLRLRLPVRADGGYDLTVSRLGGDFRRRFSGRLASKDQVRSCG</sequence>
<dbReference type="GO" id="GO:0016042">
    <property type="term" value="P:lipid catabolic process"/>
    <property type="evidence" value="ECO:0007669"/>
    <property type="project" value="InterPro"/>
</dbReference>
<dbReference type="Proteomes" id="UP000527324">
    <property type="component" value="Unassembled WGS sequence"/>
</dbReference>
<dbReference type="RefSeq" id="WP_183215984.1">
    <property type="nucleotide sequence ID" value="NZ_CAJFZW010000005.1"/>
</dbReference>
<organism evidence="2 3">
    <name type="scientific">Brevundimonas aurantiaca</name>
    <dbReference type="NCBI Taxonomy" id="74316"/>
    <lineage>
        <taxon>Bacteria</taxon>
        <taxon>Pseudomonadati</taxon>
        <taxon>Pseudomonadota</taxon>
        <taxon>Alphaproteobacteria</taxon>
        <taxon>Caulobacterales</taxon>
        <taxon>Caulobacteraceae</taxon>
        <taxon>Brevundimonas</taxon>
    </lineage>
</organism>
<reference evidence="2 3" key="1">
    <citation type="submission" date="2020-08" db="EMBL/GenBank/DDBJ databases">
        <title>Genomic Encyclopedia of Type Strains, Phase IV (KMG-IV): sequencing the most valuable type-strain genomes for metagenomic binning, comparative biology and taxonomic classification.</title>
        <authorList>
            <person name="Goeker M."/>
        </authorList>
    </citation>
    <scope>NUCLEOTIDE SEQUENCE [LARGE SCALE GENOMIC DNA]</scope>
    <source>
        <strain evidence="2 3">DSM 4731</strain>
    </source>
</reference>
<proteinExistence type="predicted"/>
<feature type="domain" description="Bacterial phospholipase C C-terminal" evidence="1">
    <location>
        <begin position="20"/>
        <end position="74"/>
    </location>
</feature>
<comment type="caution">
    <text evidence="2">The sequence shown here is derived from an EMBL/GenBank/DDBJ whole genome shotgun (WGS) entry which is preliminary data.</text>
</comment>
<dbReference type="AlphaFoldDB" id="A0A7W9C699"/>